<reference evidence="3" key="1">
    <citation type="journal article" date="2020" name="Fungal Divers.">
        <title>Resolving the Mortierellaceae phylogeny through synthesis of multi-gene phylogenetics and phylogenomics.</title>
        <authorList>
            <person name="Vandepol N."/>
            <person name="Liber J."/>
            <person name="Desiro A."/>
            <person name="Na H."/>
            <person name="Kennedy M."/>
            <person name="Barry K."/>
            <person name="Grigoriev I.V."/>
            <person name="Miller A.N."/>
            <person name="O'Donnell K."/>
            <person name="Stajich J.E."/>
            <person name="Bonito G."/>
        </authorList>
    </citation>
    <scope>NUCLEOTIDE SEQUENCE</scope>
    <source>
        <strain evidence="3">NVP1</strain>
    </source>
</reference>
<dbReference type="Proteomes" id="UP000696485">
    <property type="component" value="Unassembled WGS sequence"/>
</dbReference>
<feature type="domain" description="VOC" evidence="2">
    <location>
        <begin position="6"/>
        <end position="137"/>
    </location>
</feature>
<dbReference type="SUPFAM" id="SSF54593">
    <property type="entry name" value="Glyoxalase/Bleomycin resistance protein/Dihydroxybiphenyl dioxygenase"/>
    <property type="match status" value="1"/>
</dbReference>
<dbReference type="InterPro" id="IPR029068">
    <property type="entry name" value="Glyas_Bleomycin-R_OHBP_Dase"/>
</dbReference>
<dbReference type="InterPro" id="IPR051332">
    <property type="entry name" value="Fosfomycin_Res_Enzymes"/>
</dbReference>
<organism evidence="3 4">
    <name type="scientific">Podila minutissima</name>
    <dbReference type="NCBI Taxonomy" id="64525"/>
    <lineage>
        <taxon>Eukaryota</taxon>
        <taxon>Fungi</taxon>
        <taxon>Fungi incertae sedis</taxon>
        <taxon>Mucoromycota</taxon>
        <taxon>Mortierellomycotina</taxon>
        <taxon>Mortierellomycetes</taxon>
        <taxon>Mortierellales</taxon>
        <taxon>Mortierellaceae</taxon>
        <taxon>Podila</taxon>
    </lineage>
</organism>
<dbReference type="Gene3D" id="3.10.180.10">
    <property type="entry name" value="2,3-Dihydroxybiphenyl 1,2-Dioxygenase, domain 1"/>
    <property type="match status" value="1"/>
</dbReference>
<protein>
    <recommendedName>
        <fullName evidence="2">VOC domain-containing protein</fullName>
    </recommendedName>
</protein>
<comment type="caution">
    <text evidence="3">The sequence shown here is derived from an EMBL/GenBank/DDBJ whole genome shotgun (WGS) entry which is preliminary data.</text>
</comment>
<dbReference type="PANTHER" id="PTHR36113">
    <property type="entry name" value="LYASE, PUTATIVE-RELATED-RELATED"/>
    <property type="match status" value="1"/>
</dbReference>
<proteinExistence type="predicted"/>
<evidence type="ECO:0000256" key="1">
    <source>
        <dbReference type="ARBA" id="ARBA00022723"/>
    </source>
</evidence>
<dbReference type="InterPro" id="IPR004360">
    <property type="entry name" value="Glyas_Fos-R_dOase_dom"/>
</dbReference>
<gene>
    <name evidence="3" type="ORF">BG006_011145</name>
</gene>
<evidence type="ECO:0000313" key="3">
    <source>
        <dbReference type="EMBL" id="KAF9325375.1"/>
    </source>
</evidence>
<keyword evidence="4" id="KW-1185">Reference proteome</keyword>
<dbReference type="InterPro" id="IPR037523">
    <property type="entry name" value="VOC_core"/>
</dbReference>
<dbReference type="GO" id="GO:0046872">
    <property type="term" value="F:metal ion binding"/>
    <property type="evidence" value="ECO:0007669"/>
    <property type="project" value="UniProtKB-KW"/>
</dbReference>
<keyword evidence="1" id="KW-0479">Metal-binding</keyword>
<evidence type="ECO:0000313" key="4">
    <source>
        <dbReference type="Proteomes" id="UP000696485"/>
    </source>
</evidence>
<dbReference type="Pfam" id="PF00903">
    <property type="entry name" value="Glyoxalase"/>
    <property type="match status" value="1"/>
</dbReference>
<dbReference type="PANTHER" id="PTHR36113:SF6">
    <property type="entry name" value="FOSFOMYCIN RESISTANCE PROTEIN FOSX"/>
    <property type="match status" value="1"/>
</dbReference>
<sequence>MNYTGAINHVGLSCSDLAKSRKFYDFLMIDLMGYSVAMDQPYCVMYVRKTGEMICISPGNKTTAHHKTNPGLHHLAFSTGTHEEIDEFHKKIVSFYAAHAGYGHILDAPSLYPEYGPHYYAVFFTDPDGVKLELAYSKGH</sequence>
<dbReference type="AlphaFoldDB" id="A0A9P5SFZ3"/>
<dbReference type="PROSITE" id="PS51819">
    <property type="entry name" value="VOC"/>
    <property type="match status" value="1"/>
</dbReference>
<evidence type="ECO:0000259" key="2">
    <source>
        <dbReference type="PROSITE" id="PS51819"/>
    </source>
</evidence>
<accession>A0A9P5SFZ3</accession>
<dbReference type="EMBL" id="JAAAUY010000934">
    <property type="protein sequence ID" value="KAF9325375.1"/>
    <property type="molecule type" value="Genomic_DNA"/>
</dbReference>
<name>A0A9P5SFZ3_9FUNG</name>